<evidence type="ECO:0000313" key="1">
    <source>
        <dbReference type="EMBL" id="WDR07111.1"/>
    </source>
</evidence>
<proteinExistence type="predicted"/>
<reference evidence="1 2" key="1">
    <citation type="submission" date="2023-02" db="EMBL/GenBank/DDBJ databases">
        <title>Devosia chondri sp. nov., isolated from the phycosphere of marine algae.</title>
        <authorList>
            <person name="Kim J.M."/>
            <person name="Lee J.K."/>
            <person name="Choi B.J."/>
            <person name="Bayburt H."/>
            <person name="Jeon C.O."/>
        </authorList>
    </citation>
    <scope>NUCLEOTIDE SEQUENCE [LARGE SCALE GENOMIC DNA]</scope>
    <source>
        <strain evidence="1 2">G2-5</strain>
    </source>
</reference>
<organism evidence="1 2">
    <name type="scientific">Devosia rhodophyticola</name>
    <dbReference type="NCBI Taxonomy" id="3026423"/>
    <lineage>
        <taxon>Bacteria</taxon>
        <taxon>Pseudomonadati</taxon>
        <taxon>Pseudomonadota</taxon>
        <taxon>Alphaproteobacteria</taxon>
        <taxon>Hyphomicrobiales</taxon>
        <taxon>Devosiaceae</taxon>
        <taxon>Devosia</taxon>
    </lineage>
</organism>
<dbReference type="RefSeq" id="WP_282212624.1">
    <property type="nucleotide sequence ID" value="NZ_CP118247.1"/>
</dbReference>
<dbReference type="Proteomes" id="UP001222118">
    <property type="component" value="Chromosome"/>
</dbReference>
<evidence type="ECO:0000313" key="2">
    <source>
        <dbReference type="Proteomes" id="UP001222118"/>
    </source>
</evidence>
<dbReference type="EMBL" id="CP118247">
    <property type="protein sequence ID" value="WDR07111.1"/>
    <property type="molecule type" value="Genomic_DNA"/>
</dbReference>
<name>A0ABY7Z0S2_9HYPH</name>
<gene>
    <name evidence="1" type="ORF">PSQ90_06665</name>
</gene>
<sequence>MPDKIIKITRPAAQRHEAIFLRLTSLTKQAEAAAARRPGAEVPEGVRMVAEGLLFDCRPFLVRSPGRALPVAAPVYGALAAQLGQALAGLVAYEARCTSYDGQHNCYVWHLGDNGFLPVQRLRPQLPPPPPAPAKDDTARLRAKLARRIEKILADRTPTLMARTYPPSQNPL</sequence>
<keyword evidence="2" id="KW-1185">Reference proteome</keyword>
<accession>A0ABY7Z0S2</accession>
<protein>
    <submittedName>
        <fullName evidence="1">Uncharacterized protein</fullName>
    </submittedName>
</protein>